<reference evidence="1 2" key="1">
    <citation type="submission" date="2017-11" db="EMBL/GenBank/DDBJ databases">
        <title>De-novo sequencing of pomegranate (Punica granatum L.) genome.</title>
        <authorList>
            <person name="Akparov Z."/>
            <person name="Amiraslanov A."/>
            <person name="Hajiyeva S."/>
            <person name="Abbasov M."/>
            <person name="Kaur K."/>
            <person name="Hamwieh A."/>
            <person name="Solovyev V."/>
            <person name="Salamov A."/>
            <person name="Braich B."/>
            <person name="Kosarev P."/>
            <person name="Mahmoud A."/>
            <person name="Hajiyev E."/>
            <person name="Babayeva S."/>
            <person name="Izzatullayeva V."/>
            <person name="Mammadov A."/>
            <person name="Mammadov A."/>
            <person name="Sharifova S."/>
            <person name="Ojaghi J."/>
            <person name="Eynullazada K."/>
            <person name="Bayramov B."/>
            <person name="Abdulazimova A."/>
            <person name="Shahmuradov I."/>
        </authorList>
    </citation>
    <scope>NUCLEOTIDE SEQUENCE [LARGE SCALE GENOMIC DNA]</scope>
    <source>
        <strain evidence="2">cv. AG2017</strain>
        <tissue evidence="1">Leaf</tissue>
    </source>
</reference>
<gene>
    <name evidence="1" type="ORF">CRG98_011073</name>
</gene>
<dbReference type="AlphaFoldDB" id="A0A2I0KJ30"/>
<keyword evidence="2" id="KW-1185">Reference proteome</keyword>
<name>A0A2I0KJ30_PUNGR</name>
<comment type="caution">
    <text evidence="1">The sequence shown here is derived from an EMBL/GenBank/DDBJ whole genome shotgun (WGS) entry which is preliminary data.</text>
</comment>
<protein>
    <submittedName>
        <fullName evidence="1">Uncharacterized protein</fullName>
    </submittedName>
</protein>
<dbReference type="Proteomes" id="UP000233551">
    <property type="component" value="Unassembled WGS sequence"/>
</dbReference>
<accession>A0A2I0KJ30</accession>
<evidence type="ECO:0000313" key="1">
    <source>
        <dbReference type="EMBL" id="PKI68524.1"/>
    </source>
</evidence>
<proteinExistence type="predicted"/>
<sequence length="111" mass="13283">MYVKVYVYIFFLLAGDGETPPKLAVELSTQRRREDRKWVTSKQMRRNRTEKMVEKKIERSILYIRFQDKLLCTLFQLVGEHLQPMKSEDVAESGKTDRFEYARRRRLHAGA</sequence>
<organism evidence="1 2">
    <name type="scientific">Punica granatum</name>
    <name type="common">Pomegranate</name>
    <dbReference type="NCBI Taxonomy" id="22663"/>
    <lineage>
        <taxon>Eukaryota</taxon>
        <taxon>Viridiplantae</taxon>
        <taxon>Streptophyta</taxon>
        <taxon>Embryophyta</taxon>
        <taxon>Tracheophyta</taxon>
        <taxon>Spermatophyta</taxon>
        <taxon>Magnoliopsida</taxon>
        <taxon>eudicotyledons</taxon>
        <taxon>Gunneridae</taxon>
        <taxon>Pentapetalae</taxon>
        <taxon>rosids</taxon>
        <taxon>malvids</taxon>
        <taxon>Myrtales</taxon>
        <taxon>Lythraceae</taxon>
        <taxon>Punica</taxon>
    </lineage>
</organism>
<dbReference type="EMBL" id="PGOL01000549">
    <property type="protein sequence ID" value="PKI68524.1"/>
    <property type="molecule type" value="Genomic_DNA"/>
</dbReference>
<evidence type="ECO:0000313" key="2">
    <source>
        <dbReference type="Proteomes" id="UP000233551"/>
    </source>
</evidence>